<keyword evidence="2" id="KW-1185">Reference proteome</keyword>
<dbReference type="RefSeq" id="WP_179577459.1">
    <property type="nucleotide sequence ID" value="NZ_JACCFM010000001.1"/>
</dbReference>
<organism evidence="1 2">
    <name type="scientific">Glaciibacter psychrotolerans</name>
    <dbReference type="NCBI Taxonomy" id="670054"/>
    <lineage>
        <taxon>Bacteria</taxon>
        <taxon>Bacillati</taxon>
        <taxon>Actinomycetota</taxon>
        <taxon>Actinomycetes</taxon>
        <taxon>Micrococcales</taxon>
        <taxon>Microbacteriaceae</taxon>
        <taxon>Glaciibacter</taxon>
    </lineage>
</organism>
<dbReference type="PROSITE" id="PS51257">
    <property type="entry name" value="PROKAR_LIPOPROTEIN"/>
    <property type="match status" value="1"/>
</dbReference>
<accession>A0A7Z0J561</accession>
<comment type="caution">
    <text evidence="1">The sequence shown here is derived from an EMBL/GenBank/DDBJ whole genome shotgun (WGS) entry which is preliminary data.</text>
</comment>
<dbReference type="Proteomes" id="UP000537260">
    <property type="component" value="Unassembled WGS sequence"/>
</dbReference>
<sequence length="178" mass="18684">MSSFTSRTPTAMVIVVLVPALLLTGCTGSTSTAGRSIARWFVSHSGELTGGAGGLKLKAQSLVDDGLRDAAIAASRDAELQAVKNSSHVDEALTSVCNISVDFSAPPPDDSADMSAAETLMHAVSAEMPGSGMSVWSERIVTAYEAVWGESDQKLRAQATLTRDFEVTAFQHAYCTAR</sequence>
<protein>
    <recommendedName>
        <fullName evidence="3">Lipoprotein</fullName>
    </recommendedName>
</protein>
<name>A0A7Z0J561_9MICO</name>
<evidence type="ECO:0000313" key="1">
    <source>
        <dbReference type="EMBL" id="NYJ18574.1"/>
    </source>
</evidence>
<evidence type="ECO:0000313" key="2">
    <source>
        <dbReference type="Proteomes" id="UP000537260"/>
    </source>
</evidence>
<evidence type="ECO:0008006" key="3">
    <source>
        <dbReference type="Google" id="ProtNLM"/>
    </source>
</evidence>
<dbReference type="EMBL" id="JACCFM010000001">
    <property type="protein sequence ID" value="NYJ18574.1"/>
    <property type="molecule type" value="Genomic_DNA"/>
</dbReference>
<proteinExistence type="predicted"/>
<gene>
    <name evidence="1" type="ORF">HNR05_000365</name>
</gene>
<dbReference type="AlphaFoldDB" id="A0A7Z0J561"/>
<reference evidence="1 2" key="1">
    <citation type="submission" date="2020-07" db="EMBL/GenBank/DDBJ databases">
        <title>Sequencing the genomes of 1000 actinobacteria strains.</title>
        <authorList>
            <person name="Klenk H.-P."/>
        </authorList>
    </citation>
    <scope>NUCLEOTIDE SEQUENCE [LARGE SCALE GENOMIC DNA]</scope>
    <source>
        <strain evidence="1 2">LI1</strain>
    </source>
</reference>